<evidence type="ECO:0000256" key="6">
    <source>
        <dbReference type="SAM" id="MobiDB-lite"/>
    </source>
</evidence>
<gene>
    <name evidence="8" type="ORF">SAMN05421736_104301</name>
</gene>
<keyword evidence="3" id="KW-0472">Membrane</keyword>
<feature type="region of interest" description="Disordered" evidence="6">
    <location>
        <begin position="25"/>
        <end position="54"/>
    </location>
</feature>
<feature type="signal peptide" evidence="7">
    <location>
        <begin position="1"/>
        <end position="24"/>
    </location>
</feature>
<dbReference type="PROSITE" id="PS51257">
    <property type="entry name" value="PROKAR_LIPOPROTEIN"/>
    <property type="match status" value="1"/>
</dbReference>
<protein>
    <submittedName>
        <fullName evidence="8">ABC-type glycerol-3-phosphate transport system, substrate-binding protein</fullName>
    </submittedName>
</protein>
<dbReference type="InterPro" id="IPR006059">
    <property type="entry name" value="SBP"/>
</dbReference>
<dbReference type="STRING" id="1503961.SAMN05421736_104301"/>
<keyword evidence="1" id="KW-1003">Cell membrane</keyword>
<evidence type="ECO:0000256" key="7">
    <source>
        <dbReference type="SAM" id="SignalP"/>
    </source>
</evidence>
<dbReference type="Proteomes" id="UP000198935">
    <property type="component" value="Unassembled WGS sequence"/>
</dbReference>
<keyword evidence="4" id="KW-0564">Palmitate</keyword>
<proteinExistence type="predicted"/>
<dbReference type="PANTHER" id="PTHR43649">
    <property type="entry name" value="ARABINOSE-BINDING PROTEIN-RELATED"/>
    <property type="match status" value="1"/>
</dbReference>
<evidence type="ECO:0000313" key="9">
    <source>
        <dbReference type="Proteomes" id="UP000198935"/>
    </source>
</evidence>
<dbReference type="InterPro" id="IPR050490">
    <property type="entry name" value="Bact_solute-bd_prot1"/>
</dbReference>
<name>A0A1H3P231_9BACI</name>
<dbReference type="EMBL" id="FNPI01000004">
    <property type="protein sequence ID" value="SDY95162.1"/>
    <property type="molecule type" value="Genomic_DNA"/>
</dbReference>
<evidence type="ECO:0000256" key="1">
    <source>
        <dbReference type="ARBA" id="ARBA00022475"/>
    </source>
</evidence>
<evidence type="ECO:0000256" key="4">
    <source>
        <dbReference type="ARBA" id="ARBA00023139"/>
    </source>
</evidence>
<accession>A0A1H3P231</accession>
<dbReference type="SUPFAM" id="SSF53850">
    <property type="entry name" value="Periplasmic binding protein-like II"/>
    <property type="match status" value="1"/>
</dbReference>
<reference evidence="9" key="1">
    <citation type="submission" date="2016-10" db="EMBL/GenBank/DDBJ databases">
        <authorList>
            <person name="Varghese N."/>
            <person name="Submissions S."/>
        </authorList>
    </citation>
    <scope>NUCLEOTIDE SEQUENCE [LARGE SCALE GENOMIC DNA]</scope>
    <source>
        <strain evidence="9">SP</strain>
    </source>
</reference>
<organism evidence="8 9">
    <name type="scientific">Evansella caseinilytica</name>
    <dbReference type="NCBI Taxonomy" id="1503961"/>
    <lineage>
        <taxon>Bacteria</taxon>
        <taxon>Bacillati</taxon>
        <taxon>Bacillota</taxon>
        <taxon>Bacilli</taxon>
        <taxon>Bacillales</taxon>
        <taxon>Bacillaceae</taxon>
        <taxon>Evansella</taxon>
    </lineage>
</organism>
<evidence type="ECO:0000313" key="8">
    <source>
        <dbReference type="EMBL" id="SDY95162.1"/>
    </source>
</evidence>
<dbReference type="PANTHER" id="PTHR43649:SF33">
    <property type="entry name" value="POLYGALACTURONAN_RHAMNOGALACTURONAN-BINDING PROTEIN YTCQ"/>
    <property type="match status" value="1"/>
</dbReference>
<keyword evidence="9" id="KW-1185">Reference proteome</keyword>
<keyword evidence="2 7" id="KW-0732">Signal</keyword>
<feature type="chain" id="PRO_5011501902" evidence="7">
    <location>
        <begin position="25"/>
        <end position="447"/>
    </location>
</feature>
<keyword evidence="5" id="KW-0449">Lipoprotein</keyword>
<evidence type="ECO:0000256" key="5">
    <source>
        <dbReference type="ARBA" id="ARBA00023288"/>
    </source>
</evidence>
<dbReference type="Gene3D" id="3.40.190.10">
    <property type="entry name" value="Periplasmic binding protein-like II"/>
    <property type="match status" value="1"/>
</dbReference>
<evidence type="ECO:0000256" key="3">
    <source>
        <dbReference type="ARBA" id="ARBA00023136"/>
    </source>
</evidence>
<sequence length="447" mass="49648">MKKLQFSVFVVVFILLLFSISACGGENSSSEKEEEPADSTASDENGGEGSDEAKGEAAYDLGGRVIRIAQHWDMTPEGGTEIGDMTVERWKEVEEKYNITIEWIVVPWEEKVNQLTSTILAGEPFADIVGLDTTQAAALIQQDYLYALDDLVDLSTVKLPQAIQNIGTLNGKVYLFGHQVNQSGGMYYNKTMFEQAGLPDPYELQQAGEWTWDAMLDAAKTLTDGTTFGLSGDANLLAEYSLATNGGQILDMDTGEMTIDTPNAIEGYEFMSALYNEHRVVKPNEGNNWEDPRRYFTEGLVGMTQGWVWEAEGRVETPFEWGYVFWPKGPQAADYVTPISSVEGLAIPKGVEDPEIVYQIWEDMQVWEVAGDDVIEWFETVLPNVESVDTATRMLEKISSNYWSAFQIEEILWDMNENIATGAESPAQAVASVKGEAQARVDEFMGK</sequence>
<dbReference type="Pfam" id="PF01547">
    <property type="entry name" value="SBP_bac_1"/>
    <property type="match status" value="1"/>
</dbReference>
<evidence type="ECO:0000256" key="2">
    <source>
        <dbReference type="ARBA" id="ARBA00022729"/>
    </source>
</evidence>
<dbReference type="AlphaFoldDB" id="A0A1H3P231"/>